<reference evidence="2 3" key="1">
    <citation type="submission" date="2020-01" db="EMBL/GenBank/DDBJ databases">
        <title>Complete genome sequence of a human oral phylogroup 1 Treponema sp. strain ATCC 700766, originally isolated from periodontitis dental plaque.</title>
        <authorList>
            <person name="Chan Y."/>
            <person name="Huo Y.-B."/>
            <person name="Yu X.-L."/>
            <person name="Zeng H."/>
            <person name="Leung W.-K."/>
            <person name="Watt R.M."/>
        </authorList>
    </citation>
    <scope>NUCLEOTIDE SEQUENCE [LARGE SCALE GENOMIC DNA]</scope>
    <source>
        <strain evidence="2 3">OMZ 804</strain>
    </source>
</reference>
<proteinExistence type="predicted"/>
<dbReference type="RefSeq" id="WP_162663045.1">
    <property type="nucleotide sequence ID" value="NZ_CP048020.1"/>
</dbReference>
<dbReference type="SUPFAM" id="SSF46565">
    <property type="entry name" value="Chaperone J-domain"/>
    <property type="match status" value="1"/>
</dbReference>
<dbReference type="CDD" id="cd06257">
    <property type="entry name" value="DnaJ"/>
    <property type="match status" value="1"/>
</dbReference>
<dbReference type="InterPro" id="IPR036869">
    <property type="entry name" value="J_dom_sf"/>
</dbReference>
<evidence type="ECO:0000313" key="3">
    <source>
        <dbReference type="Proteomes" id="UP000464374"/>
    </source>
</evidence>
<accession>A0A6P1XZA0</accession>
<feature type="domain" description="J" evidence="1">
    <location>
        <begin position="1"/>
        <end position="63"/>
    </location>
</feature>
<organism evidence="2 3">
    <name type="scientific">Treponema vincentii</name>
    <dbReference type="NCBI Taxonomy" id="69710"/>
    <lineage>
        <taxon>Bacteria</taxon>
        <taxon>Pseudomonadati</taxon>
        <taxon>Spirochaetota</taxon>
        <taxon>Spirochaetia</taxon>
        <taxon>Spirochaetales</taxon>
        <taxon>Treponemataceae</taxon>
        <taxon>Treponema</taxon>
    </lineage>
</organism>
<dbReference type="EMBL" id="CP048020">
    <property type="protein sequence ID" value="QHX42838.1"/>
    <property type="molecule type" value="Genomic_DNA"/>
</dbReference>
<dbReference type="Gene3D" id="1.10.287.110">
    <property type="entry name" value="DnaJ domain"/>
    <property type="match status" value="1"/>
</dbReference>
<evidence type="ECO:0000259" key="1">
    <source>
        <dbReference type="PROSITE" id="PS50076"/>
    </source>
</evidence>
<evidence type="ECO:0000313" key="2">
    <source>
        <dbReference type="EMBL" id="QHX42838.1"/>
    </source>
</evidence>
<name>A0A6P1XZA0_9SPIR</name>
<dbReference type="InterPro" id="IPR001623">
    <property type="entry name" value="DnaJ_domain"/>
</dbReference>
<dbReference type="Proteomes" id="UP000464374">
    <property type="component" value="Chromosome"/>
</dbReference>
<dbReference type="KEGG" id="trz:GWP43_04585"/>
<dbReference type="AlphaFoldDB" id="A0A6P1XZA0"/>
<gene>
    <name evidence="2" type="ORF">GWP43_04585</name>
</gene>
<sequence>MKYFTKKMTLDEVKAAYRAAAMKLHPDRGGSTEAMQQLNAEFEVAFAIAQKFEKAEPTYSKRQPKTAESAGSYRRQFYTVNNWQGERYDCNLSIKDIAQLIREYVKNAYPTYRFSITLNCRFHTINVALMEYPVELTNRTLLRDYLYTTPIYIPSKGYINVNEISEGNKEKWIAYRLKTANRKKDFCKSDTWLNPVVFAVLQDVQDFMNSYNYDNSNPMIDYFSTNFYGYVQIGKEGKPAEFVERTARVNPTKKTKSVKRLTA</sequence>
<protein>
    <submittedName>
        <fullName evidence="2">J domain-containing protein</fullName>
    </submittedName>
</protein>
<dbReference type="PROSITE" id="PS50076">
    <property type="entry name" value="DNAJ_2"/>
    <property type="match status" value="1"/>
</dbReference>